<keyword evidence="5 7" id="KW-1133">Transmembrane helix</keyword>
<feature type="transmembrane region" description="Helical" evidence="7">
    <location>
        <begin position="188"/>
        <end position="210"/>
    </location>
</feature>
<feature type="transmembrane region" description="Helical" evidence="7">
    <location>
        <begin position="216"/>
        <end position="239"/>
    </location>
</feature>
<dbReference type="GO" id="GO:0005886">
    <property type="term" value="C:plasma membrane"/>
    <property type="evidence" value="ECO:0007669"/>
    <property type="project" value="UniProtKB-SubCell"/>
</dbReference>
<evidence type="ECO:0000313" key="10">
    <source>
        <dbReference type="Proteomes" id="UP001501729"/>
    </source>
</evidence>
<evidence type="ECO:0000256" key="6">
    <source>
        <dbReference type="ARBA" id="ARBA00023136"/>
    </source>
</evidence>
<dbReference type="CDD" id="cd06261">
    <property type="entry name" value="TM_PBP2"/>
    <property type="match status" value="1"/>
</dbReference>
<evidence type="ECO:0000259" key="8">
    <source>
        <dbReference type="PROSITE" id="PS50928"/>
    </source>
</evidence>
<dbReference type="RefSeq" id="WP_227779160.1">
    <property type="nucleotide sequence ID" value="NZ_BAABKX010000030.1"/>
</dbReference>
<dbReference type="InterPro" id="IPR000515">
    <property type="entry name" value="MetI-like"/>
</dbReference>
<accession>A0AAV3URM6</accession>
<feature type="domain" description="ABC transmembrane type-1" evidence="8">
    <location>
        <begin position="76"/>
        <end position="267"/>
    </location>
</feature>
<evidence type="ECO:0000256" key="4">
    <source>
        <dbReference type="ARBA" id="ARBA00022692"/>
    </source>
</evidence>
<feature type="transmembrane region" description="Helical" evidence="7">
    <location>
        <begin position="246"/>
        <end position="268"/>
    </location>
</feature>
<dbReference type="AlphaFoldDB" id="A0AAV3URM6"/>
<dbReference type="PROSITE" id="PS50928">
    <property type="entry name" value="ABC_TM1"/>
    <property type="match status" value="1"/>
</dbReference>
<keyword evidence="10" id="KW-1185">Reference proteome</keyword>
<proteinExistence type="inferred from homology"/>
<dbReference type="InterPro" id="IPR035906">
    <property type="entry name" value="MetI-like_sf"/>
</dbReference>
<dbReference type="Gene3D" id="1.10.3720.10">
    <property type="entry name" value="MetI-like"/>
    <property type="match status" value="1"/>
</dbReference>
<gene>
    <name evidence="9" type="ORF">GCM10025751_57080</name>
</gene>
<dbReference type="InterPro" id="IPR050901">
    <property type="entry name" value="BP-dep_ABC_trans_perm"/>
</dbReference>
<keyword evidence="6 7" id="KW-0472">Membrane</keyword>
<feature type="transmembrane region" description="Helical" evidence="7">
    <location>
        <begin position="15"/>
        <end position="37"/>
    </location>
</feature>
<dbReference type="EMBL" id="BAABKX010000030">
    <property type="protein sequence ID" value="GAA5065773.1"/>
    <property type="molecule type" value="Genomic_DNA"/>
</dbReference>
<evidence type="ECO:0000256" key="5">
    <source>
        <dbReference type="ARBA" id="ARBA00022989"/>
    </source>
</evidence>
<keyword evidence="2 7" id="KW-0813">Transport</keyword>
<dbReference type="SUPFAM" id="SSF161098">
    <property type="entry name" value="MetI-like"/>
    <property type="match status" value="1"/>
</dbReference>
<feature type="transmembrane region" description="Helical" evidence="7">
    <location>
        <begin position="111"/>
        <end position="135"/>
    </location>
</feature>
<evidence type="ECO:0000256" key="2">
    <source>
        <dbReference type="ARBA" id="ARBA00022448"/>
    </source>
</evidence>
<dbReference type="Proteomes" id="UP001501729">
    <property type="component" value="Unassembled WGS sequence"/>
</dbReference>
<evidence type="ECO:0000256" key="7">
    <source>
        <dbReference type="RuleBase" id="RU363032"/>
    </source>
</evidence>
<protein>
    <submittedName>
        <fullName evidence="9">Carbohydrate ABC transporter permease</fullName>
    </submittedName>
</protein>
<comment type="subcellular location">
    <subcellularLocation>
        <location evidence="1 7">Cell membrane</location>
        <topology evidence="1 7">Multi-pass membrane protein</topology>
    </subcellularLocation>
</comment>
<evidence type="ECO:0000256" key="3">
    <source>
        <dbReference type="ARBA" id="ARBA00022475"/>
    </source>
</evidence>
<dbReference type="PANTHER" id="PTHR32243">
    <property type="entry name" value="MALTOSE TRANSPORT SYSTEM PERMEASE-RELATED"/>
    <property type="match status" value="1"/>
</dbReference>
<feature type="transmembrane region" description="Helical" evidence="7">
    <location>
        <begin position="75"/>
        <end position="99"/>
    </location>
</feature>
<comment type="similarity">
    <text evidence="7">Belongs to the binding-protein-dependent transport system permease family.</text>
</comment>
<evidence type="ECO:0000256" key="1">
    <source>
        <dbReference type="ARBA" id="ARBA00004651"/>
    </source>
</evidence>
<name>A0AAV3URM6_9EURY</name>
<feature type="transmembrane region" description="Helical" evidence="7">
    <location>
        <begin position="147"/>
        <end position="167"/>
    </location>
</feature>
<keyword evidence="3" id="KW-1003">Cell membrane</keyword>
<comment type="caution">
    <text evidence="9">The sequence shown here is derived from an EMBL/GenBank/DDBJ whole genome shotgun (WGS) entry which is preliminary data.</text>
</comment>
<dbReference type="PANTHER" id="PTHR32243:SF18">
    <property type="entry name" value="INNER MEMBRANE ABC TRANSPORTER PERMEASE PROTEIN YCJP"/>
    <property type="match status" value="1"/>
</dbReference>
<reference evidence="9 10" key="1">
    <citation type="journal article" date="2019" name="Int. J. Syst. Evol. Microbiol.">
        <title>The Global Catalogue of Microorganisms (GCM) 10K type strain sequencing project: providing services to taxonomists for standard genome sequencing and annotation.</title>
        <authorList>
            <consortium name="The Broad Institute Genomics Platform"/>
            <consortium name="The Broad Institute Genome Sequencing Center for Infectious Disease"/>
            <person name="Wu L."/>
            <person name="Ma J."/>
        </authorList>
    </citation>
    <scope>NUCLEOTIDE SEQUENCE [LARGE SCALE GENOMIC DNA]</scope>
    <source>
        <strain evidence="9 10">JCM 17504</strain>
    </source>
</reference>
<keyword evidence="4 7" id="KW-0812">Transmembrane</keyword>
<dbReference type="GeneID" id="68617318"/>
<organism evidence="9 10">
    <name type="scientific">Haladaptatus pallidirubidus</name>
    <dbReference type="NCBI Taxonomy" id="1008152"/>
    <lineage>
        <taxon>Archaea</taxon>
        <taxon>Methanobacteriati</taxon>
        <taxon>Methanobacteriota</taxon>
        <taxon>Stenosarchaea group</taxon>
        <taxon>Halobacteria</taxon>
        <taxon>Halobacteriales</taxon>
        <taxon>Haladaptataceae</taxon>
        <taxon>Haladaptatus</taxon>
    </lineage>
</organism>
<dbReference type="GO" id="GO:0055085">
    <property type="term" value="P:transmembrane transport"/>
    <property type="evidence" value="ECO:0007669"/>
    <property type="project" value="InterPro"/>
</dbReference>
<sequence length="280" mass="31481">MLDFSLRQRHYLERAVTYGLVIGMTVLLMIPMIWGVLSTVRPSRDLFTWPPKIIPSSVTLENYRLLLETTSFVQYFINSLMTALLAMIFTLAIAIPAAYAVTRYEFHGRKYVSNLSTIIYMFPLVLLGLPLFVIFSRLSLTNSRIGLALTHTAFALPFALMLLRVFFNDISPAIVESARLVGASRLTIIRKIILPLSLPGIVATVIFVMALSWKEYFFALLMMNDSGLYTLPIGIANLINIATTNWGLILSGVMIMSLPPMLLIFFLYDYLLEGFSVSSL</sequence>
<evidence type="ECO:0000313" key="9">
    <source>
        <dbReference type="EMBL" id="GAA5065773.1"/>
    </source>
</evidence>
<dbReference type="Pfam" id="PF00528">
    <property type="entry name" value="BPD_transp_1"/>
    <property type="match status" value="1"/>
</dbReference>